<accession>A0ABN7SSN6</accession>
<feature type="compositionally biased region" description="Basic and acidic residues" evidence="1">
    <location>
        <begin position="541"/>
        <end position="561"/>
    </location>
</feature>
<feature type="signal peptide" evidence="2">
    <location>
        <begin position="1"/>
        <end position="22"/>
    </location>
</feature>
<evidence type="ECO:0000313" key="3">
    <source>
        <dbReference type="EMBL" id="CAG5106765.1"/>
    </source>
</evidence>
<keyword evidence="4" id="KW-1185">Reference proteome</keyword>
<feature type="compositionally biased region" description="Low complexity" evidence="1">
    <location>
        <begin position="390"/>
        <end position="416"/>
    </location>
</feature>
<feature type="compositionally biased region" description="Low complexity" evidence="1">
    <location>
        <begin position="527"/>
        <end position="539"/>
    </location>
</feature>
<feature type="chain" id="PRO_5046845771" evidence="2">
    <location>
        <begin position="23"/>
        <end position="561"/>
    </location>
</feature>
<evidence type="ECO:0000256" key="1">
    <source>
        <dbReference type="SAM" id="MobiDB-lite"/>
    </source>
</evidence>
<dbReference type="EMBL" id="OU015566">
    <property type="protein sequence ID" value="CAG5106765.1"/>
    <property type="molecule type" value="Genomic_DNA"/>
</dbReference>
<feature type="compositionally biased region" description="Acidic residues" evidence="1">
    <location>
        <begin position="469"/>
        <end position="479"/>
    </location>
</feature>
<feature type="compositionally biased region" description="Polar residues" evidence="1">
    <location>
        <begin position="436"/>
        <end position="454"/>
    </location>
</feature>
<feature type="compositionally biased region" description="Pro residues" evidence="1">
    <location>
        <begin position="417"/>
        <end position="427"/>
    </location>
</feature>
<gene>
    <name evidence="3" type="ORF">OKIOD_LOCUS11756</name>
</gene>
<reference evidence="3 4" key="1">
    <citation type="submission" date="2021-04" db="EMBL/GenBank/DDBJ databases">
        <authorList>
            <person name="Bliznina A."/>
        </authorList>
    </citation>
    <scope>NUCLEOTIDE SEQUENCE [LARGE SCALE GENOMIC DNA]</scope>
</reference>
<sequence length="561" mass="62103">MKLTKMQISTFLLLLTLCLTFAEDRSKVRWKRRTPIKRHRNRFYRPRSAPSIPSSNEISAKYILPLYKDGSVSESDEPIPKSQKVNLFKKEARPNSRRMSNRLGYRSTRGRGRGRSRLPRQLGGFAGRLAPPAYGSPFSRGQGTSSFRNAPSSYNNMAPSYYYGQIKRQSMFCECDSGKGLLCSTYFNLGQGYQMIDCQRNGFPSGIVPVGRGYSPSGTVKGSGPSVYCSCATPGPLVCQMMSPEAIANLVSLAEKSTASISPPAYGASPPMGPTLPNNSSSINISFYGPTYDYYGDYYGNYDSAYGSYGIPPRQVPAIPQGGPIGSGGGNVDQSTGNKFVLPLVKTNETEDSAAIKSNNDGRSAANSWADYGNSAQGWAFPQRGQPNNWGGQAQVPAQQGPVWGPQAQNPQWRGPQRPPGQYPPSNWPVYDAYGSSGSNSDQTNDPTDGQGFQPTFKPVMPPIAAPTEEMETEPDYDDVPNYTEGIYTTEETTRKNDEENNHYKKNHDKEINNNLNNDYHNDYLDNNHNVYYNNNQNNNHHHDNNYDNHNDDHNNHNTTL</sequence>
<feature type="region of interest" description="Disordered" evidence="1">
    <location>
        <begin position="376"/>
        <end position="561"/>
    </location>
</feature>
<protein>
    <submittedName>
        <fullName evidence="3">Oidioi.mRNA.OKI2018_I69.chr1.g2991.t2.cds</fullName>
    </submittedName>
</protein>
<evidence type="ECO:0000313" key="4">
    <source>
        <dbReference type="Proteomes" id="UP001158576"/>
    </source>
</evidence>
<evidence type="ECO:0000256" key="2">
    <source>
        <dbReference type="SAM" id="SignalP"/>
    </source>
</evidence>
<proteinExistence type="predicted"/>
<feature type="region of interest" description="Disordered" evidence="1">
    <location>
        <begin position="90"/>
        <end position="122"/>
    </location>
</feature>
<dbReference type="Proteomes" id="UP001158576">
    <property type="component" value="Chromosome 1"/>
</dbReference>
<feature type="compositionally biased region" description="Basic and acidic residues" evidence="1">
    <location>
        <begin position="492"/>
        <end position="512"/>
    </location>
</feature>
<organism evidence="3 4">
    <name type="scientific">Oikopleura dioica</name>
    <name type="common">Tunicate</name>
    <dbReference type="NCBI Taxonomy" id="34765"/>
    <lineage>
        <taxon>Eukaryota</taxon>
        <taxon>Metazoa</taxon>
        <taxon>Chordata</taxon>
        <taxon>Tunicata</taxon>
        <taxon>Appendicularia</taxon>
        <taxon>Copelata</taxon>
        <taxon>Oikopleuridae</taxon>
        <taxon>Oikopleura</taxon>
    </lineage>
</organism>
<feature type="compositionally biased region" description="Basic residues" evidence="1">
    <location>
        <begin position="108"/>
        <end position="118"/>
    </location>
</feature>
<name>A0ABN7SSN6_OIKDI</name>
<keyword evidence="2" id="KW-0732">Signal</keyword>